<feature type="region of interest" description="Disordered" evidence="1">
    <location>
        <begin position="92"/>
        <end position="116"/>
    </location>
</feature>
<reference evidence="3" key="1">
    <citation type="submission" date="2018-05" db="EMBL/GenBank/DDBJ databases">
        <title>Azospirillum thermophila sp. nov., a novel isolated from hot spring.</title>
        <authorList>
            <person name="Zhao Z."/>
        </authorList>
    </citation>
    <scope>NUCLEOTIDE SEQUENCE [LARGE SCALE GENOMIC DNA]</scope>
    <source>
        <strain evidence="3">CFH 70021</strain>
        <plasmid evidence="3">unnamed5</plasmid>
    </source>
</reference>
<dbReference type="RefSeq" id="WP_109334561.1">
    <property type="nucleotide sequence ID" value="NZ_CP029360.1"/>
</dbReference>
<dbReference type="AlphaFoldDB" id="A0A2S2D0Q3"/>
<organism evidence="2 3">
    <name type="scientific">Azospirillum thermophilum</name>
    <dbReference type="NCBI Taxonomy" id="2202148"/>
    <lineage>
        <taxon>Bacteria</taxon>
        <taxon>Pseudomonadati</taxon>
        <taxon>Pseudomonadota</taxon>
        <taxon>Alphaproteobacteria</taxon>
        <taxon>Rhodospirillales</taxon>
        <taxon>Azospirillaceae</taxon>
        <taxon>Azospirillum</taxon>
    </lineage>
</organism>
<geneLocation type="plasmid" evidence="2 3">
    <name>unnamed5</name>
</geneLocation>
<accession>A0A2S2D0Q3</accession>
<evidence type="ECO:0000313" key="3">
    <source>
        <dbReference type="Proteomes" id="UP000245629"/>
    </source>
</evidence>
<dbReference type="EMBL" id="CP029360">
    <property type="protein sequence ID" value="AWK90341.1"/>
    <property type="molecule type" value="Genomic_DNA"/>
</dbReference>
<keyword evidence="3" id="KW-1185">Reference proteome</keyword>
<proteinExistence type="predicted"/>
<feature type="compositionally biased region" description="Pro residues" evidence="1">
    <location>
        <begin position="95"/>
        <end position="116"/>
    </location>
</feature>
<dbReference type="Proteomes" id="UP000245629">
    <property type="component" value="Plasmid unnamed5"/>
</dbReference>
<evidence type="ECO:0000256" key="1">
    <source>
        <dbReference type="SAM" id="MobiDB-lite"/>
    </source>
</evidence>
<protein>
    <submittedName>
        <fullName evidence="2">Uncharacterized protein</fullName>
    </submittedName>
</protein>
<sequence length="116" mass="12563">MQTPDLCSALIRLIERDFHFGRHLDVEGKPDPDWLYACLAMAAIGHSQRDRYAAFAAAAIGLLYSDAKAALLLSIELPPAVARLLLDDSISFPQPQTPPQPAAPYTPPDQAPDPVS</sequence>
<gene>
    <name evidence="2" type="ORF">DEW08_30460</name>
</gene>
<dbReference type="KEGG" id="azz:DEW08_30460"/>
<name>A0A2S2D0Q3_9PROT</name>
<evidence type="ECO:0000313" key="2">
    <source>
        <dbReference type="EMBL" id="AWK90341.1"/>
    </source>
</evidence>
<keyword evidence="2" id="KW-0614">Plasmid</keyword>